<feature type="non-terminal residue" evidence="1">
    <location>
        <position position="1"/>
    </location>
</feature>
<sequence>LASLEGEKGDKGDAGLSTYEEWLAAGNTGTEADFLASLKGEKGDKGDAGMPPFYMTRLQAEGASVPAEFDVIGLRHNSQALWYERSTSAETALQTGDGAHWRPLGPTACFEHWGAAGNNTGDDRLALRDAIESGMTLRNALTSVYRCTDEVVADNGADVDLEGGTILFARSSAGAGMIIRVPDHNTAQTVRLDNLKVFTTNALTDTAIRIDMATAPTNLDGESRRHPTVQIGRGMYIGGEDAGNVAQYFSASCLHLDNRTHCMIEGGMYRGPTGDQIWTTGTRGITFSGSGDPTNLKLDQVNVRHVEYAVMIEDDCEGISLVDCQLVAVRQGVKIIGQEPGDQNLGFFIRGCHINAETACIDIHNGAEIFIVDNELYNLNLRETNPWDGIRLGVHSGADKVMEFRIEGNQFNGQNAPDPATYAIRLGALTEEGHICDNKGRRLYVGVEVSAITTRRRIYVRDNFWKDQNGGQLTNVQDSTGLSNQTQANNKVFAAFSY</sequence>
<comment type="caution">
    <text evidence="1">The sequence shown here is derived from an EMBL/GenBank/DDBJ whole genome shotgun (WGS) entry which is preliminary data.</text>
</comment>
<reference evidence="1 2" key="1">
    <citation type="journal article" date="2014" name="Antonie Van Leeuwenhoek">
        <title>Roseivivax atlanticus sp. nov., isolated from surface seawater of the Atlantic Ocean.</title>
        <authorList>
            <person name="Li G."/>
            <person name="Lai Q."/>
            <person name="Liu X."/>
            <person name="Sun F."/>
            <person name="Shao Z."/>
        </authorList>
    </citation>
    <scope>NUCLEOTIDE SEQUENCE [LARGE SCALE GENOMIC DNA]</scope>
    <source>
        <strain evidence="1 2">22II-s10s</strain>
    </source>
</reference>
<gene>
    <name evidence="1" type="ORF">ATO8_19989</name>
</gene>
<protein>
    <recommendedName>
        <fullName evidence="3">Right handed beta helix domain-containing protein</fullName>
    </recommendedName>
</protein>
<evidence type="ECO:0000313" key="1">
    <source>
        <dbReference type="EMBL" id="ETW10913.1"/>
    </source>
</evidence>
<evidence type="ECO:0000313" key="2">
    <source>
        <dbReference type="Proteomes" id="UP000019063"/>
    </source>
</evidence>
<name>W4HEV6_9RHOB</name>
<dbReference type="InterPro" id="IPR012334">
    <property type="entry name" value="Pectin_lyas_fold"/>
</dbReference>
<dbReference type="EMBL" id="AQQW01000021">
    <property type="protein sequence ID" value="ETW10913.1"/>
    <property type="molecule type" value="Genomic_DNA"/>
</dbReference>
<keyword evidence="2" id="KW-1185">Reference proteome</keyword>
<dbReference type="STRING" id="1379903.ATO8_19989"/>
<organism evidence="1 2">
    <name type="scientific">Roseivivax marinus</name>
    <dbReference type="NCBI Taxonomy" id="1379903"/>
    <lineage>
        <taxon>Bacteria</taxon>
        <taxon>Pseudomonadati</taxon>
        <taxon>Pseudomonadota</taxon>
        <taxon>Alphaproteobacteria</taxon>
        <taxon>Rhodobacterales</taxon>
        <taxon>Roseobacteraceae</taxon>
        <taxon>Roseivivax</taxon>
    </lineage>
</organism>
<accession>W4HEV6</accession>
<proteinExistence type="predicted"/>
<dbReference type="InterPro" id="IPR011050">
    <property type="entry name" value="Pectin_lyase_fold/virulence"/>
</dbReference>
<dbReference type="Proteomes" id="UP000019063">
    <property type="component" value="Unassembled WGS sequence"/>
</dbReference>
<dbReference type="SUPFAM" id="SSF51126">
    <property type="entry name" value="Pectin lyase-like"/>
    <property type="match status" value="1"/>
</dbReference>
<dbReference type="Gene3D" id="2.160.20.10">
    <property type="entry name" value="Single-stranded right-handed beta-helix, Pectin lyase-like"/>
    <property type="match status" value="1"/>
</dbReference>
<dbReference type="AlphaFoldDB" id="W4HEV6"/>
<evidence type="ECO:0008006" key="3">
    <source>
        <dbReference type="Google" id="ProtNLM"/>
    </source>
</evidence>